<dbReference type="GO" id="GO:0005634">
    <property type="term" value="C:nucleus"/>
    <property type="evidence" value="ECO:0007669"/>
    <property type="project" value="UniProtKB-SubCell"/>
</dbReference>
<keyword evidence="4" id="KW-0804">Transcription</keyword>
<dbReference type="PANTHER" id="PTHR33572:SF3">
    <property type="entry name" value="VELVET COMPLEX SUBUNIT B"/>
    <property type="match status" value="1"/>
</dbReference>
<dbReference type="InterPro" id="IPR021740">
    <property type="entry name" value="Velvet"/>
</dbReference>
<dbReference type="PANTHER" id="PTHR33572">
    <property type="entry name" value="SPORE DEVELOPMENT REGULATOR VOSA"/>
    <property type="match status" value="1"/>
</dbReference>
<dbReference type="Pfam" id="PF11754">
    <property type="entry name" value="Velvet"/>
    <property type="match status" value="1"/>
</dbReference>
<feature type="compositionally biased region" description="Low complexity" evidence="7">
    <location>
        <begin position="276"/>
        <end position="286"/>
    </location>
</feature>
<keyword evidence="10" id="KW-1185">Reference proteome</keyword>
<feature type="domain" description="Velvet" evidence="8">
    <location>
        <begin position="195"/>
        <end position="469"/>
    </location>
</feature>
<comment type="subcellular location">
    <subcellularLocation>
        <location evidence="1">Nucleus</location>
    </subcellularLocation>
</comment>
<gene>
    <name evidence="9" type="ORF">CLAFUR5_12395</name>
</gene>
<feature type="region of interest" description="Disordered" evidence="7">
    <location>
        <begin position="276"/>
        <end position="300"/>
    </location>
</feature>
<proteinExistence type="inferred from homology"/>
<evidence type="ECO:0000256" key="7">
    <source>
        <dbReference type="SAM" id="MobiDB-lite"/>
    </source>
</evidence>
<dbReference type="OrthoDB" id="1746739at2759"/>
<reference evidence="9" key="2">
    <citation type="journal article" date="2022" name="Microb. Genom.">
        <title>A chromosome-scale genome assembly of the tomato pathogen Cladosporium fulvum reveals a compartmentalized genome architecture and the presence of a dispensable chromosome.</title>
        <authorList>
            <person name="Zaccaron A.Z."/>
            <person name="Chen L.H."/>
            <person name="Samaras A."/>
            <person name="Stergiopoulos I."/>
        </authorList>
    </citation>
    <scope>NUCLEOTIDE SEQUENCE</scope>
    <source>
        <strain evidence="9">Race5_Kim</strain>
    </source>
</reference>
<evidence type="ECO:0000313" key="9">
    <source>
        <dbReference type="EMBL" id="UJO23035.1"/>
    </source>
</evidence>
<dbReference type="AlphaFoldDB" id="A0A9Q8UUM5"/>
<dbReference type="Proteomes" id="UP000756132">
    <property type="component" value="Chromosome 10"/>
</dbReference>
<dbReference type="InterPro" id="IPR037525">
    <property type="entry name" value="Velvet_dom"/>
</dbReference>
<dbReference type="EMBL" id="CP090172">
    <property type="protein sequence ID" value="UJO23035.1"/>
    <property type="molecule type" value="Genomic_DNA"/>
</dbReference>
<feature type="compositionally biased region" description="Polar residues" evidence="7">
    <location>
        <begin position="17"/>
        <end position="26"/>
    </location>
</feature>
<feature type="compositionally biased region" description="Polar residues" evidence="7">
    <location>
        <begin position="32"/>
        <end position="53"/>
    </location>
</feature>
<dbReference type="GO" id="GO:0030435">
    <property type="term" value="P:sporulation resulting in formation of a cellular spore"/>
    <property type="evidence" value="ECO:0007669"/>
    <property type="project" value="UniProtKB-KW"/>
</dbReference>
<evidence type="ECO:0000256" key="5">
    <source>
        <dbReference type="ARBA" id="ARBA00023242"/>
    </source>
</evidence>
<dbReference type="RefSeq" id="XP_047767401.1">
    <property type="nucleotide sequence ID" value="XM_047911543.1"/>
</dbReference>
<name>A0A9Q8UUM5_PASFU</name>
<keyword evidence="2" id="KW-0749">Sporulation</keyword>
<evidence type="ECO:0000256" key="3">
    <source>
        <dbReference type="ARBA" id="ARBA00023015"/>
    </source>
</evidence>
<feature type="compositionally biased region" description="Low complexity" evidence="7">
    <location>
        <begin position="135"/>
        <end position="168"/>
    </location>
</feature>
<dbReference type="KEGG" id="ffu:CLAFUR5_12395"/>
<keyword evidence="3" id="KW-0805">Transcription regulation</keyword>
<evidence type="ECO:0000256" key="4">
    <source>
        <dbReference type="ARBA" id="ARBA00023163"/>
    </source>
</evidence>
<reference evidence="9" key="1">
    <citation type="submission" date="2021-12" db="EMBL/GenBank/DDBJ databases">
        <authorList>
            <person name="Zaccaron A."/>
            <person name="Stergiopoulos I."/>
        </authorList>
    </citation>
    <scope>NUCLEOTIDE SEQUENCE</scope>
    <source>
        <strain evidence="9">Race5_Kim</strain>
    </source>
</reference>
<feature type="compositionally biased region" description="Low complexity" evidence="7">
    <location>
        <begin position="72"/>
        <end position="108"/>
    </location>
</feature>
<feature type="region of interest" description="Disordered" evidence="7">
    <location>
        <begin position="1"/>
        <end position="198"/>
    </location>
</feature>
<organism evidence="9 10">
    <name type="scientific">Passalora fulva</name>
    <name type="common">Tomato leaf mold</name>
    <name type="synonym">Cladosporium fulvum</name>
    <dbReference type="NCBI Taxonomy" id="5499"/>
    <lineage>
        <taxon>Eukaryota</taxon>
        <taxon>Fungi</taxon>
        <taxon>Dikarya</taxon>
        <taxon>Ascomycota</taxon>
        <taxon>Pezizomycotina</taxon>
        <taxon>Dothideomycetes</taxon>
        <taxon>Dothideomycetidae</taxon>
        <taxon>Mycosphaerellales</taxon>
        <taxon>Mycosphaerellaceae</taxon>
        <taxon>Fulvia</taxon>
    </lineage>
</organism>
<evidence type="ECO:0000313" key="10">
    <source>
        <dbReference type="Proteomes" id="UP000756132"/>
    </source>
</evidence>
<dbReference type="GeneID" id="71992273"/>
<protein>
    <submittedName>
        <fullName evidence="9">Velvet complex subunit B</fullName>
    </submittedName>
</protein>
<evidence type="ECO:0000259" key="8">
    <source>
        <dbReference type="PROSITE" id="PS51821"/>
    </source>
</evidence>
<keyword evidence="5" id="KW-0539">Nucleus</keyword>
<sequence length="483" mass="53222">MHAQVPSQPHLQHHTHPPSTQAQYDTNGIYDNRQQSTSHTNGQSNGVDMNPYQQYAGGYGPTHPYPQPPQQQAPQQQQQQQPQQSGHPHPHHQQQPQQQQGPYMQSSQRLPPLVPGMPQGMPGMHNVRDEPSAPPASSSSANSQQPSQYSMAAPQPQSQMPYQPQPQQTLPPPPTSRAGTSSQSGGKKMSHSGTRAGYTYSLQVVQQPQRARMCGFGDKDRRPITPPPCVRLVIVNDRGTEVDLEEFPGDPSFFVLQVDLWAESADREANVVRASSNSPAVSISSATTTSYPPPAEHPRHMSHDQPMMYINEHGQPIYANMPGYAVAMGRPGMMPQQQYGAPLYYQQMPGPGMPFIQPPQAPSAMYTRNLIGSLTVNAAKLKDNENKQGYWFVLQDLSVRTEGFFRLRMSFIDISNTGGPGVSRGKAPVLAWTFSEKFQVYSAKKFPGVIESTPLSKVFAQQGIKIPIRKDNKNEGGDDDDGD</sequence>
<evidence type="ECO:0000256" key="1">
    <source>
        <dbReference type="ARBA" id="ARBA00004123"/>
    </source>
</evidence>
<accession>A0A9Q8UUM5</accession>
<feature type="compositionally biased region" description="Polar residues" evidence="7">
    <location>
        <begin position="1"/>
        <end position="10"/>
    </location>
</feature>
<evidence type="ECO:0000256" key="2">
    <source>
        <dbReference type="ARBA" id="ARBA00022969"/>
    </source>
</evidence>
<dbReference type="Gene3D" id="2.60.40.3960">
    <property type="entry name" value="Velvet domain"/>
    <property type="match status" value="1"/>
</dbReference>
<dbReference type="OMA" id="YQDGRSW"/>
<dbReference type="PROSITE" id="PS51821">
    <property type="entry name" value="VELVET"/>
    <property type="match status" value="1"/>
</dbReference>
<evidence type="ECO:0000256" key="6">
    <source>
        <dbReference type="ARBA" id="ARBA00038045"/>
    </source>
</evidence>
<comment type="similarity">
    <text evidence="6">Belongs to the velvet family. VelB subfamily.</text>
</comment>
<dbReference type="InterPro" id="IPR038491">
    <property type="entry name" value="Velvet_dom_sf"/>
</dbReference>